<gene>
    <name evidence="2" type="ORF">LZZ85_02665</name>
</gene>
<name>A0ABS9KLF8_9BACT</name>
<evidence type="ECO:0000313" key="2">
    <source>
        <dbReference type="EMBL" id="MCG2613158.1"/>
    </source>
</evidence>
<comment type="caution">
    <text evidence="2">The sequence shown here is derived from an EMBL/GenBank/DDBJ whole genome shotgun (WGS) entry which is preliminary data.</text>
</comment>
<accession>A0ABS9KLF8</accession>
<evidence type="ECO:0000256" key="1">
    <source>
        <dbReference type="SAM" id="SignalP"/>
    </source>
</evidence>
<proteinExistence type="predicted"/>
<organism evidence="2 3">
    <name type="scientific">Terrimonas ginsenosidimutans</name>
    <dbReference type="NCBI Taxonomy" id="2908004"/>
    <lineage>
        <taxon>Bacteria</taxon>
        <taxon>Pseudomonadati</taxon>
        <taxon>Bacteroidota</taxon>
        <taxon>Chitinophagia</taxon>
        <taxon>Chitinophagales</taxon>
        <taxon>Chitinophagaceae</taxon>
        <taxon>Terrimonas</taxon>
    </lineage>
</organism>
<dbReference type="EMBL" id="JAKLTR010000001">
    <property type="protein sequence ID" value="MCG2613158.1"/>
    <property type="molecule type" value="Genomic_DNA"/>
</dbReference>
<keyword evidence="3" id="KW-1185">Reference proteome</keyword>
<feature type="signal peptide" evidence="1">
    <location>
        <begin position="1"/>
        <end position="20"/>
    </location>
</feature>
<feature type="chain" id="PRO_5047331823" evidence="1">
    <location>
        <begin position="21"/>
        <end position="96"/>
    </location>
</feature>
<reference evidence="2" key="1">
    <citation type="submission" date="2022-01" db="EMBL/GenBank/DDBJ databases">
        <authorList>
            <person name="Jo J.-H."/>
            <person name="Im W.-T."/>
        </authorList>
    </citation>
    <scope>NUCLEOTIDE SEQUENCE</scope>
    <source>
        <strain evidence="2">NA20</strain>
    </source>
</reference>
<keyword evidence="1" id="KW-0732">Signal</keyword>
<sequence>MKKLLLLGTIFTLFTVAASAQKGRDVRPDKHRFETGQLTRGERFKLHKNKVDYNRTERKFKRDGHMSRGEKRKLYKMKQHDRHMKYRFHHNNRKRS</sequence>
<dbReference type="Proteomes" id="UP001165367">
    <property type="component" value="Unassembled WGS sequence"/>
</dbReference>
<dbReference type="RefSeq" id="WP_237868383.1">
    <property type="nucleotide sequence ID" value="NZ_JAKLTR010000001.1"/>
</dbReference>
<evidence type="ECO:0000313" key="3">
    <source>
        <dbReference type="Proteomes" id="UP001165367"/>
    </source>
</evidence>
<protein>
    <submittedName>
        <fullName evidence="2">Uncharacterized protein</fullName>
    </submittedName>
</protein>